<name>A0A6B0VD83_IXORI</name>
<sequence length="656" mass="73665">MATPASSGQVAFAAAYSAWSLVSMGRVWQRRALPVCWSRSTRWSRRDRICEWRRSHWCHRTGDSCRLRGGWRSTGRDWWRRWSPCWLLSRSDGRGYKPGPEARPDMVGVPVPGGPVGHADEQRRGARWRYHMSGRPGWARTEVPGVDRRSRLRQRPGTAPSVSSQLLLQLLQERSGPEVWMQDVQGCLDHPAQQKLAGGTASDVVGCGPVLEEYPGHLRPEIPGLALLQLVLDGLYHPLGSTIGSGVVRRNQHPADPIPLQPLQVLGAGESGTIVGHNNVRQSLRREDLPQRRNGRARRRSGDWQCLHPLREGVHYHQEVVALEGSRIVHVQAGPGPLWERPGGDLHVTRGSLVLLADLAALHLVSDVLVQARPPNVRPCHHLGLLHARMPRVQQLQDLGPETLWNHHPGTPQQAALLQAQLGGLVALGLVTQLLPSGYRLDHLRQDRVPAGRLRHRSPGEHPRVGPLQQEHVSWLWNGSRHLRQGQAAQGVGRSQVLPRAVDQLVAVGSQRQGPAYHTRRGLHWNRLVRSQQPQQRLVVRDRLELPAPQVLVEAPDPEHERQAFPVELAVALLRRMKSTRSKRHRVFLTILTPVRQDGSYPVRRRIHGEDYRLGRIEVDQHWSLDDQLLAALEGQVLLLLPGPLLTIAKQTMQRL</sequence>
<reference evidence="2" key="1">
    <citation type="submission" date="2019-12" db="EMBL/GenBank/DDBJ databases">
        <title>An insight into the sialome of adult female Ixodes ricinus ticks feeding for 6 days.</title>
        <authorList>
            <person name="Perner J."/>
            <person name="Ribeiro J.M.C."/>
        </authorList>
    </citation>
    <scope>NUCLEOTIDE SEQUENCE</scope>
    <source>
        <strain evidence="2">Semi-engorged</strain>
        <tissue evidence="2">Salivary glands</tissue>
    </source>
</reference>
<dbReference type="AlphaFoldDB" id="A0A6B0VD83"/>
<feature type="region of interest" description="Disordered" evidence="1">
    <location>
        <begin position="97"/>
        <end position="123"/>
    </location>
</feature>
<organism evidence="2">
    <name type="scientific">Ixodes ricinus</name>
    <name type="common">Common tick</name>
    <name type="synonym">Acarus ricinus</name>
    <dbReference type="NCBI Taxonomy" id="34613"/>
    <lineage>
        <taxon>Eukaryota</taxon>
        <taxon>Metazoa</taxon>
        <taxon>Ecdysozoa</taxon>
        <taxon>Arthropoda</taxon>
        <taxon>Chelicerata</taxon>
        <taxon>Arachnida</taxon>
        <taxon>Acari</taxon>
        <taxon>Parasitiformes</taxon>
        <taxon>Ixodida</taxon>
        <taxon>Ixodoidea</taxon>
        <taxon>Ixodidae</taxon>
        <taxon>Ixodinae</taxon>
        <taxon>Ixodes</taxon>
    </lineage>
</organism>
<proteinExistence type="predicted"/>
<protein>
    <submittedName>
        <fullName evidence="2">Uncharacterized protein</fullName>
    </submittedName>
</protein>
<dbReference type="EMBL" id="GIFC01018297">
    <property type="protein sequence ID" value="MXV00381.1"/>
    <property type="molecule type" value="Transcribed_RNA"/>
</dbReference>
<accession>A0A6B0VD83</accession>
<evidence type="ECO:0000256" key="1">
    <source>
        <dbReference type="SAM" id="MobiDB-lite"/>
    </source>
</evidence>
<evidence type="ECO:0000313" key="2">
    <source>
        <dbReference type="EMBL" id="MXV00381.1"/>
    </source>
</evidence>